<dbReference type="EMBL" id="SRLE01000001">
    <property type="protein sequence ID" value="TGD76034.1"/>
    <property type="molecule type" value="Genomic_DNA"/>
</dbReference>
<feature type="chain" id="PRO_5021271043" evidence="1">
    <location>
        <begin position="26"/>
        <end position="236"/>
    </location>
</feature>
<keyword evidence="1" id="KW-0732">Signal</keyword>
<dbReference type="RefSeq" id="WP_135440612.1">
    <property type="nucleotide sequence ID" value="NZ_SRLE01000001.1"/>
</dbReference>
<name>A0A4Z0M967_9GAMM</name>
<comment type="caution">
    <text evidence="2">The sequence shown here is derived from an EMBL/GenBank/DDBJ whole genome shotgun (WGS) entry which is preliminary data.</text>
</comment>
<dbReference type="PANTHER" id="PTHR34387:SF1">
    <property type="entry name" value="PERIPLASMIC IMMUNOGENIC PROTEIN"/>
    <property type="match status" value="1"/>
</dbReference>
<dbReference type="AlphaFoldDB" id="A0A4Z0M967"/>
<keyword evidence="3" id="KW-1185">Reference proteome</keyword>
<dbReference type="PANTHER" id="PTHR34387">
    <property type="entry name" value="SLR1258 PROTEIN"/>
    <property type="match status" value="1"/>
</dbReference>
<dbReference type="Gene3D" id="3.30.70.2970">
    <property type="entry name" value="Protein of unknown function (DUF541), domain 2"/>
    <property type="match status" value="1"/>
</dbReference>
<evidence type="ECO:0000256" key="1">
    <source>
        <dbReference type="SAM" id="SignalP"/>
    </source>
</evidence>
<evidence type="ECO:0000313" key="2">
    <source>
        <dbReference type="EMBL" id="TGD76034.1"/>
    </source>
</evidence>
<dbReference type="InterPro" id="IPR007497">
    <property type="entry name" value="SIMPL/DUF541"/>
</dbReference>
<feature type="signal peptide" evidence="1">
    <location>
        <begin position="1"/>
        <end position="25"/>
    </location>
</feature>
<dbReference type="Gene3D" id="3.30.110.170">
    <property type="entry name" value="Protein of unknown function (DUF541), domain 1"/>
    <property type="match status" value="1"/>
</dbReference>
<dbReference type="Pfam" id="PF04402">
    <property type="entry name" value="SIMPL"/>
    <property type="match status" value="1"/>
</dbReference>
<sequence length="236" mass="25289">MNRTGLLSWAIVSCLLAVLPLHASAAEPGEIAVTGEAQSLLVPDIAVLDLTVMREADTARAALDENSAAMRAVLEAMGKAGVEARDLQTSNFNIQPRYHYDKPRGETPPRIVGYTVRNSLAVTVRDLEKLGAVIDRAVSLGVNEGGNIRFTNADPSVALEVARQLAVRDAMAKAATLAEAAGVRLGRILSLSEDQNRMQPVMMMEARAAMSDASVPIASGENTYRVRVQLRIAIEQ</sequence>
<organism evidence="2 3">
    <name type="scientific">Mangrovimicrobium sediminis</name>
    <dbReference type="NCBI Taxonomy" id="2562682"/>
    <lineage>
        <taxon>Bacteria</taxon>
        <taxon>Pseudomonadati</taxon>
        <taxon>Pseudomonadota</taxon>
        <taxon>Gammaproteobacteria</taxon>
        <taxon>Cellvibrionales</taxon>
        <taxon>Halieaceae</taxon>
        <taxon>Mangrovimicrobium</taxon>
    </lineage>
</organism>
<proteinExistence type="predicted"/>
<dbReference type="OrthoDB" id="9813144at2"/>
<reference evidence="2 3" key="1">
    <citation type="submission" date="2019-04" db="EMBL/GenBank/DDBJ databases">
        <title>Taxonomy of novel Haliea sp. from mangrove soil of West Coast of India.</title>
        <authorList>
            <person name="Verma A."/>
            <person name="Kumar P."/>
            <person name="Krishnamurthi S."/>
        </authorList>
    </citation>
    <scope>NUCLEOTIDE SEQUENCE [LARGE SCALE GENOMIC DNA]</scope>
    <source>
        <strain evidence="2 3">SAOS-164</strain>
    </source>
</reference>
<accession>A0A4Z0M967</accession>
<evidence type="ECO:0000313" key="3">
    <source>
        <dbReference type="Proteomes" id="UP000298050"/>
    </source>
</evidence>
<dbReference type="Proteomes" id="UP000298050">
    <property type="component" value="Unassembled WGS sequence"/>
</dbReference>
<dbReference type="GO" id="GO:0006974">
    <property type="term" value="P:DNA damage response"/>
    <property type="evidence" value="ECO:0007669"/>
    <property type="project" value="TreeGrafter"/>
</dbReference>
<dbReference type="InterPro" id="IPR052022">
    <property type="entry name" value="26kDa_periplasmic_antigen"/>
</dbReference>
<protein>
    <submittedName>
        <fullName evidence="2">SIMPL domain-containing protein</fullName>
    </submittedName>
</protein>
<gene>
    <name evidence="2" type="ORF">E4634_00325</name>
</gene>